<keyword evidence="4" id="KW-1185">Reference proteome</keyword>
<reference evidence="3 4" key="1">
    <citation type="submission" date="2019-12" db="EMBL/GenBank/DDBJ databases">
        <title>Genomic-based taxomic classification of the family Erythrobacteraceae.</title>
        <authorList>
            <person name="Xu L."/>
        </authorList>
    </citation>
    <scope>NUCLEOTIDE SEQUENCE [LARGE SCALE GENOMIC DNA]</scope>
    <source>
        <strain evidence="3 4">KCTC 42453</strain>
    </source>
</reference>
<sequence length="115" mass="13063">MQIVRTILWVLLFAGLMFFSFFNWKEVEVQIWTNMVLETKVPALVIVSFLLGMIPTWLLHRGTKWRLTRRIKTLEAAARIPQVAPAEPGYGETMDSAETTPEPAPTSTYSPNTPV</sequence>
<evidence type="ECO:0000313" key="4">
    <source>
        <dbReference type="Proteomes" id="UP000431922"/>
    </source>
</evidence>
<organism evidence="3 4">
    <name type="scientific">Allopontixanthobacter sediminis</name>
    <dbReference type="NCBI Taxonomy" id="1689985"/>
    <lineage>
        <taxon>Bacteria</taxon>
        <taxon>Pseudomonadati</taxon>
        <taxon>Pseudomonadota</taxon>
        <taxon>Alphaproteobacteria</taxon>
        <taxon>Sphingomonadales</taxon>
        <taxon>Erythrobacteraceae</taxon>
        <taxon>Allopontixanthobacter</taxon>
    </lineage>
</organism>
<proteinExistence type="predicted"/>
<feature type="region of interest" description="Disordered" evidence="1">
    <location>
        <begin position="86"/>
        <end position="115"/>
    </location>
</feature>
<accession>A0A845B1R9</accession>
<evidence type="ECO:0000256" key="1">
    <source>
        <dbReference type="SAM" id="MobiDB-lite"/>
    </source>
</evidence>
<keyword evidence="2" id="KW-0472">Membrane</keyword>
<feature type="compositionally biased region" description="Low complexity" evidence="1">
    <location>
        <begin position="96"/>
        <end position="115"/>
    </location>
</feature>
<dbReference type="AlphaFoldDB" id="A0A845B1R9"/>
<keyword evidence="2" id="KW-1133">Transmembrane helix</keyword>
<keyword evidence="2" id="KW-0812">Transmembrane</keyword>
<feature type="transmembrane region" description="Helical" evidence="2">
    <location>
        <begin position="7"/>
        <end position="24"/>
    </location>
</feature>
<feature type="transmembrane region" description="Helical" evidence="2">
    <location>
        <begin position="44"/>
        <end position="60"/>
    </location>
</feature>
<gene>
    <name evidence="3" type="ORF">GRI65_02770</name>
</gene>
<comment type="caution">
    <text evidence="3">The sequence shown here is derived from an EMBL/GenBank/DDBJ whole genome shotgun (WGS) entry which is preliminary data.</text>
</comment>
<evidence type="ECO:0000256" key="2">
    <source>
        <dbReference type="SAM" id="Phobius"/>
    </source>
</evidence>
<dbReference type="EMBL" id="WTYL01000001">
    <property type="protein sequence ID" value="MXP43377.1"/>
    <property type="molecule type" value="Genomic_DNA"/>
</dbReference>
<dbReference type="Proteomes" id="UP000431922">
    <property type="component" value="Unassembled WGS sequence"/>
</dbReference>
<evidence type="ECO:0008006" key="5">
    <source>
        <dbReference type="Google" id="ProtNLM"/>
    </source>
</evidence>
<dbReference type="RefSeq" id="WP_160754990.1">
    <property type="nucleotide sequence ID" value="NZ_WTYL01000001.1"/>
</dbReference>
<dbReference type="OrthoDB" id="7595841at2"/>
<protein>
    <recommendedName>
        <fullName evidence="5">Lipopolysaccharide assembly protein A domain-containing protein</fullName>
    </recommendedName>
</protein>
<evidence type="ECO:0000313" key="3">
    <source>
        <dbReference type="EMBL" id="MXP43377.1"/>
    </source>
</evidence>
<name>A0A845B1R9_9SPHN</name>